<dbReference type="EMBL" id="JAJJMB010006998">
    <property type="protein sequence ID" value="KAI3932575.1"/>
    <property type="molecule type" value="Genomic_DNA"/>
</dbReference>
<dbReference type="AlphaFoldDB" id="A0AAD4XPB8"/>
<gene>
    <name evidence="1" type="ORF">MKW98_012546</name>
</gene>
<dbReference type="Proteomes" id="UP001202328">
    <property type="component" value="Unassembled WGS sequence"/>
</dbReference>
<accession>A0AAD4XPB8</accession>
<sequence length="112" mass="12879">MRKELVKMKIFARRSIYLEEMSVRSPKACDLDLKRREQAMTRQPVPALKDCCTLRSVGSYWSCFGVEYVLWLRVYFNDTVIEILLALELPCLLHFAGTALTTNRACITSVDA</sequence>
<protein>
    <submittedName>
        <fullName evidence="1">Uncharacterized protein</fullName>
    </submittedName>
</protein>
<keyword evidence="2" id="KW-1185">Reference proteome</keyword>
<organism evidence="1 2">
    <name type="scientific">Papaver atlanticum</name>
    <dbReference type="NCBI Taxonomy" id="357466"/>
    <lineage>
        <taxon>Eukaryota</taxon>
        <taxon>Viridiplantae</taxon>
        <taxon>Streptophyta</taxon>
        <taxon>Embryophyta</taxon>
        <taxon>Tracheophyta</taxon>
        <taxon>Spermatophyta</taxon>
        <taxon>Magnoliopsida</taxon>
        <taxon>Ranunculales</taxon>
        <taxon>Papaveraceae</taxon>
        <taxon>Papaveroideae</taxon>
        <taxon>Papaver</taxon>
    </lineage>
</organism>
<evidence type="ECO:0000313" key="2">
    <source>
        <dbReference type="Proteomes" id="UP001202328"/>
    </source>
</evidence>
<comment type="caution">
    <text evidence="1">The sequence shown here is derived from an EMBL/GenBank/DDBJ whole genome shotgun (WGS) entry which is preliminary data.</text>
</comment>
<name>A0AAD4XPB8_9MAGN</name>
<reference evidence="1" key="1">
    <citation type="submission" date="2022-04" db="EMBL/GenBank/DDBJ databases">
        <title>A functionally conserved STORR gene fusion in Papaver species that diverged 16.8 million years ago.</title>
        <authorList>
            <person name="Catania T."/>
        </authorList>
    </citation>
    <scope>NUCLEOTIDE SEQUENCE</scope>
    <source>
        <strain evidence="1">S-188037</strain>
    </source>
</reference>
<proteinExistence type="predicted"/>
<evidence type="ECO:0000313" key="1">
    <source>
        <dbReference type="EMBL" id="KAI3932575.1"/>
    </source>
</evidence>